<accession>A0A7J5TS82</accession>
<evidence type="ECO:0000259" key="3">
    <source>
        <dbReference type="Pfam" id="PF11127"/>
    </source>
</evidence>
<dbReference type="CDD" id="cd07817">
    <property type="entry name" value="SRPBCC_8"/>
    <property type="match status" value="1"/>
</dbReference>
<evidence type="ECO:0000313" key="4">
    <source>
        <dbReference type="EMBL" id="KAB7725986.1"/>
    </source>
</evidence>
<dbReference type="InterPro" id="IPR047137">
    <property type="entry name" value="ORF3"/>
</dbReference>
<organism evidence="4 5">
    <name type="scientific">Rudanella paleaurantiibacter</name>
    <dbReference type="NCBI Taxonomy" id="2614655"/>
    <lineage>
        <taxon>Bacteria</taxon>
        <taxon>Pseudomonadati</taxon>
        <taxon>Bacteroidota</taxon>
        <taxon>Cytophagia</taxon>
        <taxon>Cytophagales</taxon>
        <taxon>Cytophagaceae</taxon>
        <taxon>Rudanella</taxon>
    </lineage>
</organism>
<name>A0A7J5TS82_9BACT</name>
<keyword evidence="5" id="KW-1185">Reference proteome</keyword>
<sequence>MAKKHKQSKAKLPAMAQVEPIPSGSSKINVGDSERVLSVAGGALLATIGIRQGGLGGMLLAVLGSTIAYRGVSGYCPVNDFVGRDTSEAKAQTDVIEISQVVTINKPRAEVYQYWRHLENLPEFMTHLQSVTQIDDKRSHWVAPVPGTEKFENFGNIEWDAEITEEVENSRLVWRSVPGASIDNAGEVRFTDAPQGRGTELHAVIKYRPPQGIVGELVSKLLNPAFKSMVEAEIRRFKRLLETNSVPV</sequence>
<dbReference type="PANTHER" id="PTHR33824:SF7">
    <property type="entry name" value="POLYKETIDE CYCLASE_DEHYDRASE AND LIPID TRANSPORT SUPERFAMILY PROTEIN"/>
    <property type="match status" value="1"/>
</dbReference>
<evidence type="ECO:0000313" key="5">
    <source>
        <dbReference type="Proteomes" id="UP000488299"/>
    </source>
</evidence>
<dbReference type="Pfam" id="PF03364">
    <property type="entry name" value="Polyketide_cyc"/>
    <property type="match status" value="1"/>
</dbReference>
<dbReference type="SUPFAM" id="SSF55961">
    <property type="entry name" value="Bet v1-like"/>
    <property type="match status" value="1"/>
</dbReference>
<evidence type="ECO:0000259" key="2">
    <source>
        <dbReference type="Pfam" id="PF03364"/>
    </source>
</evidence>
<comment type="caution">
    <text evidence="4">The sequence shown here is derived from an EMBL/GenBank/DDBJ whole genome shotgun (WGS) entry which is preliminary data.</text>
</comment>
<dbReference type="RefSeq" id="WP_152127040.1">
    <property type="nucleotide sequence ID" value="NZ_WELI01000018.1"/>
</dbReference>
<feature type="domain" description="Coenzyme Q-binding protein COQ10 START" evidence="2">
    <location>
        <begin position="104"/>
        <end position="232"/>
    </location>
</feature>
<dbReference type="InterPro" id="IPR023393">
    <property type="entry name" value="START-like_dom_sf"/>
</dbReference>
<dbReference type="InterPro" id="IPR021309">
    <property type="entry name" value="YgaP-like_TM"/>
</dbReference>
<comment type="similarity">
    <text evidence="1">Belongs to the ribosome association toxin RatA family.</text>
</comment>
<protein>
    <submittedName>
        <fullName evidence="4">DUF2892 domain-containing protein</fullName>
    </submittedName>
</protein>
<proteinExistence type="inferred from homology"/>
<dbReference type="InterPro" id="IPR005031">
    <property type="entry name" value="COQ10_START"/>
</dbReference>
<dbReference type="AlphaFoldDB" id="A0A7J5TS82"/>
<gene>
    <name evidence="4" type="ORF">F5984_25345</name>
</gene>
<dbReference type="Gene3D" id="3.30.530.20">
    <property type="match status" value="1"/>
</dbReference>
<reference evidence="4 5" key="1">
    <citation type="submission" date="2019-10" db="EMBL/GenBank/DDBJ databases">
        <title>Rudanella paleaurantiibacter sp. nov., isolated from sludge.</title>
        <authorList>
            <person name="Xu S.Q."/>
        </authorList>
    </citation>
    <scope>NUCLEOTIDE SEQUENCE [LARGE SCALE GENOMIC DNA]</scope>
    <source>
        <strain evidence="4 5">HX-22-17</strain>
    </source>
</reference>
<dbReference type="Pfam" id="PF11127">
    <property type="entry name" value="YgaP-like_TM"/>
    <property type="match status" value="1"/>
</dbReference>
<evidence type="ECO:0000256" key="1">
    <source>
        <dbReference type="ARBA" id="ARBA00008918"/>
    </source>
</evidence>
<dbReference type="Proteomes" id="UP000488299">
    <property type="component" value="Unassembled WGS sequence"/>
</dbReference>
<dbReference type="PANTHER" id="PTHR33824">
    <property type="entry name" value="POLYKETIDE CYCLASE/DEHYDRASE AND LIPID TRANSPORT SUPERFAMILY PROTEIN"/>
    <property type="match status" value="1"/>
</dbReference>
<dbReference type="EMBL" id="WELI01000018">
    <property type="protein sequence ID" value="KAB7725986.1"/>
    <property type="molecule type" value="Genomic_DNA"/>
</dbReference>
<feature type="domain" description="Inner membrane protein YgaP-like transmembrane" evidence="3">
    <location>
        <begin position="27"/>
        <end position="89"/>
    </location>
</feature>